<evidence type="ECO:0000259" key="7">
    <source>
        <dbReference type="Pfam" id="PF00347"/>
    </source>
</evidence>
<comment type="caution">
    <text evidence="8">The sequence shown here is derived from an EMBL/GenBank/DDBJ whole genome shotgun (WGS) entry which is preliminary data.</text>
</comment>
<evidence type="ECO:0000256" key="3">
    <source>
        <dbReference type="ARBA" id="ARBA00023274"/>
    </source>
</evidence>
<dbReference type="NCBIfam" id="TIGR03654">
    <property type="entry name" value="L6_bact"/>
    <property type="match status" value="1"/>
</dbReference>
<dbReference type="GO" id="GO:0022625">
    <property type="term" value="C:cytosolic large ribosomal subunit"/>
    <property type="evidence" value="ECO:0007669"/>
    <property type="project" value="UniProtKB-UniRule"/>
</dbReference>
<evidence type="ECO:0000313" key="8">
    <source>
        <dbReference type="EMBL" id="PIS22242.1"/>
    </source>
</evidence>
<comment type="function">
    <text evidence="4 6">This protein binds to the 23S rRNA, and is important in its secondary structure. It is located near the subunit interface in the base of the L7/L12 stalk, and near the tRNA binding site of the peptidyltransferase center.</text>
</comment>
<keyword evidence="2 4" id="KW-0689">Ribosomal protein</keyword>
<dbReference type="Proteomes" id="UP000231252">
    <property type="component" value="Unassembled WGS sequence"/>
</dbReference>
<organism evidence="8 9">
    <name type="scientific">candidate division WWE3 bacterium CG08_land_8_20_14_0_20_41_10</name>
    <dbReference type="NCBI Taxonomy" id="1975085"/>
    <lineage>
        <taxon>Bacteria</taxon>
        <taxon>Katanobacteria</taxon>
    </lineage>
</organism>
<dbReference type="SUPFAM" id="SSF56053">
    <property type="entry name" value="Ribosomal protein L6"/>
    <property type="match status" value="2"/>
</dbReference>
<dbReference type="GO" id="GO:0019843">
    <property type="term" value="F:rRNA binding"/>
    <property type="evidence" value="ECO:0007669"/>
    <property type="project" value="UniProtKB-UniRule"/>
</dbReference>
<dbReference type="GO" id="GO:0002181">
    <property type="term" value="P:cytoplasmic translation"/>
    <property type="evidence" value="ECO:0007669"/>
    <property type="project" value="TreeGrafter"/>
</dbReference>
<protein>
    <recommendedName>
        <fullName evidence="4">Large ribosomal subunit protein uL6</fullName>
    </recommendedName>
</protein>
<feature type="domain" description="Large ribosomal subunit protein uL6 alpha-beta" evidence="7">
    <location>
        <begin position="11"/>
        <end position="82"/>
    </location>
</feature>
<dbReference type="InterPro" id="IPR036789">
    <property type="entry name" value="Ribosomal_uL6-like_a/b-dom_sf"/>
</dbReference>
<dbReference type="AlphaFoldDB" id="A0A2H0XBF8"/>
<dbReference type="EMBL" id="PEYU01000065">
    <property type="protein sequence ID" value="PIS22242.1"/>
    <property type="molecule type" value="Genomic_DNA"/>
</dbReference>
<evidence type="ECO:0000256" key="6">
    <source>
        <dbReference type="RuleBase" id="RU003870"/>
    </source>
</evidence>
<evidence type="ECO:0000256" key="5">
    <source>
        <dbReference type="RuleBase" id="RU003869"/>
    </source>
</evidence>
<evidence type="ECO:0000256" key="2">
    <source>
        <dbReference type="ARBA" id="ARBA00022980"/>
    </source>
</evidence>
<dbReference type="Pfam" id="PF00347">
    <property type="entry name" value="Ribosomal_L6"/>
    <property type="match status" value="2"/>
</dbReference>
<dbReference type="PANTHER" id="PTHR11655:SF14">
    <property type="entry name" value="LARGE RIBOSOMAL SUBUNIT PROTEIN UL6M"/>
    <property type="match status" value="1"/>
</dbReference>
<comment type="similarity">
    <text evidence="1 4 5">Belongs to the universal ribosomal protein uL6 family.</text>
</comment>
<feature type="domain" description="Large ribosomal subunit protein uL6 alpha-beta" evidence="7">
    <location>
        <begin position="93"/>
        <end position="166"/>
    </location>
</feature>
<dbReference type="HAMAP" id="MF_01365_B">
    <property type="entry name" value="Ribosomal_uL6_B"/>
    <property type="match status" value="1"/>
</dbReference>
<evidence type="ECO:0000256" key="1">
    <source>
        <dbReference type="ARBA" id="ARBA00009356"/>
    </source>
</evidence>
<proteinExistence type="inferred from homology"/>
<dbReference type="InterPro" id="IPR020040">
    <property type="entry name" value="Ribosomal_uL6_a/b-dom"/>
</dbReference>
<gene>
    <name evidence="4" type="primary">rplF</name>
    <name evidence="8" type="ORF">COT50_02880</name>
</gene>
<dbReference type="FunFam" id="3.90.930.12:FF:000001">
    <property type="entry name" value="50S ribosomal protein L6"/>
    <property type="match status" value="1"/>
</dbReference>
<dbReference type="InterPro" id="IPR002358">
    <property type="entry name" value="Ribosomal_uL6_CS"/>
</dbReference>
<dbReference type="PANTHER" id="PTHR11655">
    <property type="entry name" value="60S/50S RIBOSOMAL PROTEIN L6/L9"/>
    <property type="match status" value="1"/>
</dbReference>
<reference evidence="9" key="1">
    <citation type="submission" date="2017-09" db="EMBL/GenBank/DDBJ databases">
        <title>Depth-based differentiation of microbial function through sediment-hosted aquifers and enrichment of novel symbionts in the deep terrestrial subsurface.</title>
        <authorList>
            <person name="Probst A.J."/>
            <person name="Ladd B."/>
            <person name="Jarett J.K."/>
            <person name="Geller-Mcgrath D.E."/>
            <person name="Sieber C.M.K."/>
            <person name="Emerson J.B."/>
            <person name="Anantharaman K."/>
            <person name="Thomas B.C."/>
            <person name="Malmstrom R."/>
            <person name="Stieglmeier M."/>
            <person name="Klingl A."/>
            <person name="Woyke T."/>
            <person name="Ryan C.M."/>
            <person name="Banfield J.F."/>
        </authorList>
    </citation>
    <scope>NUCLEOTIDE SEQUENCE [LARGE SCALE GENOMIC DNA]</scope>
</reference>
<keyword evidence="4 6" id="KW-0699">rRNA-binding</keyword>
<evidence type="ECO:0000313" key="9">
    <source>
        <dbReference type="Proteomes" id="UP000231252"/>
    </source>
</evidence>
<name>A0A2H0XBF8_UNCKA</name>
<keyword evidence="4 6" id="KW-0694">RNA-binding</keyword>
<dbReference type="Gene3D" id="3.90.930.12">
    <property type="entry name" value="Ribosomal protein L6, alpha-beta domain"/>
    <property type="match status" value="2"/>
</dbReference>
<keyword evidence="3 4" id="KW-0687">Ribonucleoprotein</keyword>
<evidence type="ECO:0000256" key="4">
    <source>
        <dbReference type="HAMAP-Rule" id="MF_01365"/>
    </source>
</evidence>
<accession>A0A2H0XBF8</accession>
<dbReference type="PROSITE" id="PS00525">
    <property type="entry name" value="RIBOSOMAL_L6_1"/>
    <property type="match status" value="1"/>
</dbReference>
<sequence>MSRIGKRSLIIPQGVEVITSPREVVVKGPKGELRVVVPFGIVAGVKDGFLTTTPEEESKAKFLSPLLGLTNALVSNALIGVTIGFSKKLELSGVGYRAKKVERGLSMTLGFSHPVEFEIPAGINAEVEDNTKITISGIDKQLVGLMCAKIRKLKKPEPYKGKGIKYSTEVIRRKPGKAGKAQK</sequence>
<dbReference type="InterPro" id="IPR019906">
    <property type="entry name" value="Ribosomal_uL6_bac-type"/>
</dbReference>
<dbReference type="PRINTS" id="PR00059">
    <property type="entry name" value="RIBOSOMALL6"/>
</dbReference>
<dbReference type="GO" id="GO:0003735">
    <property type="term" value="F:structural constituent of ribosome"/>
    <property type="evidence" value="ECO:0007669"/>
    <property type="project" value="UniProtKB-UniRule"/>
</dbReference>
<dbReference type="PIRSF" id="PIRSF002162">
    <property type="entry name" value="Ribosomal_L6"/>
    <property type="match status" value="1"/>
</dbReference>
<dbReference type="InterPro" id="IPR000702">
    <property type="entry name" value="Ribosomal_uL6-like"/>
</dbReference>
<comment type="subunit">
    <text evidence="4">Part of the 50S ribosomal subunit.</text>
</comment>